<evidence type="ECO:0000313" key="3">
    <source>
        <dbReference type="EMBL" id="MEN7429671.1"/>
    </source>
</evidence>
<dbReference type="InterPro" id="IPR001387">
    <property type="entry name" value="Cro/C1-type_HTH"/>
</dbReference>
<evidence type="ECO:0000313" key="4">
    <source>
        <dbReference type="Proteomes" id="UP001405405"/>
    </source>
</evidence>
<feature type="compositionally biased region" description="Polar residues" evidence="1">
    <location>
        <begin position="146"/>
        <end position="155"/>
    </location>
</feature>
<comment type="caution">
    <text evidence="3">The sequence shown here is derived from an EMBL/GenBank/DDBJ whole genome shotgun (WGS) entry which is preliminary data.</text>
</comment>
<protein>
    <recommendedName>
        <fullName evidence="2">HTH cro/C1-type domain-containing protein</fullName>
    </recommendedName>
</protein>
<dbReference type="SUPFAM" id="SSF47413">
    <property type="entry name" value="lambda repressor-like DNA-binding domains"/>
    <property type="match status" value="1"/>
</dbReference>
<evidence type="ECO:0000259" key="2">
    <source>
        <dbReference type="PROSITE" id="PS50943"/>
    </source>
</evidence>
<sequence length="191" mass="21358">MNAQYQIDIDKASFNINSHVYQFDNQCVNADMDISEIRRQNVLKLIEECDDSVKAFADKVGIQPGQASHLKTGFRNVGPNMAKRIEQAFDKESGWISRDHSQDEKVIAATIPEVILLINEIELALNARTLSLDTVKHLRSLVRSMQPSSNLNQGTEDSRERTISNLAKRIADPHGENISPPPPPKDAKGKQ</sequence>
<gene>
    <name evidence="3" type="ORF">VA599_02870</name>
</gene>
<feature type="domain" description="HTH cro/C1-type" evidence="2">
    <location>
        <begin position="42"/>
        <end position="96"/>
    </location>
</feature>
<proteinExistence type="predicted"/>
<name>A0ABV0CEQ6_9NEIS</name>
<evidence type="ECO:0000256" key="1">
    <source>
        <dbReference type="SAM" id="MobiDB-lite"/>
    </source>
</evidence>
<feature type="region of interest" description="Disordered" evidence="1">
    <location>
        <begin position="146"/>
        <end position="191"/>
    </location>
</feature>
<organism evidence="3 4">
    <name type="scientific">Chromobacterium indicum</name>
    <dbReference type="NCBI Taxonomy" id="3110228"/>
    <lineage>
        <taxon>Bacteria</taxon>
        <taxon>Pseudomonadati</taxon>
        <taxon>Pseudomonadota</taxon>
        <taxon>Betaproteobacteria</taxon>
        <taxon>Neisseriales</taxon>
        <taxon>Chromobacteriaceae</taxon>
        <taxon>Chromobacterium</taxon>
    </lineage>
</organism>
<dbReference type="Proteomes" id="UP001405405">
    <property type="component" value="Unassembled WGS sequence"/>
</dbReference>
<dbReference type="InterPro" id="IPR010982">
    <property type="entry name" value="Lambda_DNA-bd_dom_sf"/>
</dbReference>
<accession>A0ABV0CEQ6</accession>
<dbReference type="RefSeq" id="WP_346787621.1">
    <property type="nucleotide sequence ID" value="NZ_JAYFSJ010000002.1"/>
</dbReference>
<dbReference type="EMBL" id="JAYFSJ010000002">
    <property type="protein sequence ID" value="MEN7429671.1"/>
    <property type="molecule type" value="Genomic_DNA"/>
</dbReference>
<reference evidence="3 4" key="1">
    <citation type="submission" date="2023-12" db="EMBL/GenBank/DDBJ databases">
        <title>Chromobacterium sp. strain TRC.1.1.SA producing antimicrobial pigment.</title>
        <authorList>
            <person name="Verma N."/>
            <person name="Choksket S."/>
            <person name="Pinnaka A.K."/>
            <person name="Korpole S."/>
        </authorList>
    </citation>
    <scope>NUCLEOTIDE SEQUENCE [LARGE SCALE GENOMIC DNA]</scope>
    <source>
        <strain evidence="3 4">TRC1.1.SA</strain>
    </source>
</reference>
<dbReference type="PROSITE" id="PS50943">
    <property type="entry name" value="HTH_CROC1"/>
    <property type="match status" value="1"/>
</dbReference>
<keyword evidence="4" id="KW-1185">Reference proteome</keyword>
<dbReference type="CDD" id="cd00093">
    <property type="entry name" value="HTH_XRE"/>
    <property type="match status" value="1"/>
</dbReference>